<gene>
    <name evidence="1" type="ORF">GCM10023183_19270</name>
</gene>
<sequence length="145" mass="16623">MRLEAKNSFDRIFYVVEHNPALDIIDTHWEGYASQQDLKVACELGLEILEKTGCAYKLNDNSVLTGPWSQAVGWLEEEWLPRAMNAGLKYLAHVANKHSYGETAGEVMHISKIGRQLEYRMFFFREEAIAWLQACQKQEKSAVLS</sequence>
<name>A0ABP8FJH5_9BACT</name>
<evidence type="ECO:0000313" key="1">
    <source>
        <dbReference type="EMBL" id="GAA4305255.1"/>
    </source>
</evidence>
<protein>
    <recommendedName>
        <fullName evidence="3">SpoIIAA-like</fullName>
    </recommendedName>
</protein>
<reference evidence="2" key="1">
    <citation type="journal article" date="2019" name="Int. J. Syst. Evol. Microbiol.">
        <title>The Global Catalogue of Microorganisms (GCM) 10K type strain sequencing project: providing services to taxonomists for standard genome sequencing and annotation.</title>
        <authorList>
            <consortium name="The Broad Institute Genomics Platform"/>
            <consortium name="The Broad Institute Genome Sequencing Center for Infectious Disease"/>
            <person name="Wu L."/>
            <person name="Ma J."/>
        </authorList>
    </citation>
    <scope>NUCLEOTIDE SEQUENCE [LARGE SCALE GENOMIC DNA]</scope>
    <source>
        <strain evidence="2">JCM 17917</strain>
    </source>
</reference>
<keyword evidence="2" id="KW-1185">Reference proteome</keyword>
<dbReference type="Proteomes" id="UP001501844">
    <property type="component" value="Unassembled WGS sequence"/>
</dbReference>
<evidence type="ECO:0008006" key="3">
    <source>
        <dbReference type="Google" id="ProtNLM"/>
    </source>
</evidence>
<comment type="caution">
    <text evidence="1">The sequence shown here is derived from an EMBL/GenBank/DDBJ whole genome shotgun (WGS) entry which is preliminary data.</text>
</comment>
<dbReference type="RefSeq" id="WP_345165143.1">
    <property type="nucleotide sequence ID" value="NZ_BAABGX010000002.1"/>
</dbReference>
<accession>A0ABP8FJH5</accession>
<proteinExistence type="predicted"/>
<evidence type="ECO:0000313" key="2">
    <source>
        <dbReference type="Proteomes" id="UP001501844"/>
    </source>
</evidence>
<organism evidence="1 2">
    <name type="scientific">Nibribacter koreensis</name>
    <dbReference type="NCBI Taxonomy" id="1084519"/>
    <lineage>
        <taxon>Bacteria</taxon>
        <taxon>Pseudomonadati</taxon>
        <taxon>Bacteroidota</taxon>
        <taxon>Cytophagia</taxon>
        <taxon>Cytophagales</taxon>
        <taxon>Hymenobacteraceae</taxon>
        <taxon>Nibribacter</taxon>
    </lineage>
</organism>
<dbReference type="EMBL" id="BAABGX010000002">
    <property type="protein sequence ID" value="GAA4305255.1"/>
    <property type="molecule type" value="Genomic_DNA"/>
</dbReference>